<evidence type="ECO:0000313" key="9">
    <source>
        <dbReference type="Proteomes" id="UP000323011"/>
    </source>
</evidence>
<dbReference type="EMBL" id="VLTN01000066">
    <property type="protein sequence ID" value="KAA0147508.1"/>
    <property type="molecule type" value="Genomic_DNA"/>
</dbReference>
<protein>
    <submittedName>
        <fullName evidence="7">Uncharacterized protein</fullName>
    </submittedName>
</protein>
<feature type="transmembrane region" description="Helical" evidence="2">
    <location>
        <begin position="200"/>
        <end position="220"/>
    </location>
</feature>
<gene>
    <name evidence="7" type="ORF">FNF27_01728</name>
    <name evidence="5" type="ORF">FNF28_04771</name>
    <name evidence="4" type="ORF">FNF29_07354</name>
    <name evidence="6" type="ORF">FNF31_00682</name>
</gene>
<keyword evidence="9" id="KW-1185">Reference proteome</keyword>
<evidence type="ECO:0000313" key="11">
    <source>
        <dbReference type="Proteomes" id="UP000325113"/>
    </source>
</evidence>
<feature type="transmembrane region" description="Helical" evidence="2">
    <location>
        <begin position="278"/>
        <end position="299"/>
    </location>
</feature>
<keyword evidence="2" id="KW-0812">Transmembrane</keyword>
<organism evidence="7 8">
    <name type="scientific">Cafeteria roenbergensis</name>
    <name type="common">Marine flagellate</name>
    <dbReference type="NCBI Taxonomy" id="33653"/>
    <lineage>
        <taxon>Eukaryota</taxon>
        <taxon>Sar</taxon>
        <taxon>Stramenopiles</taxon>
        <taxon>Bigyra</taxon>
        <taxon>Opalozoa</taxon>
        <taxon>Bicosoecida</taxon>
        <taxon>Cafeteriaceae</taxon>
        <taxon>Cafeteria</taxon>
    </lineage>
</organism>
<keyword evidence="2" id="KW-0472">Membrane</keyword>
<accession>A0A5A8EGB6</accession>
<evidence type="ECO:0000313" key="7">
    <source>
        <dbReference type="EMBL" id="KAA0176906.1"/>
    </source>
</evidence>
<name>A0A5A8EGB6_CAFRO</name>
<dbReference type="Proteomes" id="UP000323011">
    <property type="component" value="Unassembled WGS sequence"/>
</dbReference>
<feature type="signal peptide" evidence="3">
    <location>
        <begin position="1"/>
        <end position="20"/>
    </location>
</feature>
<evidence type="ECO:0000313" key="5">
    <source>
        <dbReference type="EMBL" id="KAA0162352.1"/>
    </source>
</evidence>
<sequence length="334" mass="34726">MSRQSLSAMSWAVMLIWCLAQPWVALTVVEAAVLTHVIVMGGAASAAQVAASASRPGGPRPCGGYVSSWARRTRCCDPRTPRAKRSRAGSGLDGDVGAGIADSEPATLLDDEREATALITGGSLDEIRLGPAESAPPRRRAGKGAASFGAATSTGWQRSSHGRDASDPGDGVPASGHEVPKQPHFDVDALNLVRSQQTLLLVYGAVLAVKAMSVIFSFESLQELRHPFHRDAIIVAPMAIHLLSARSGLPAPGPLSSALLSALAVGCGLLVQRHVHRLTYAVGVFALVSVLSGLAQRAWLLVAAAGVHEQARASIASRATRPATQSPQAAWIDA</sequence>
<reference evidence="8 9" key="1">
    <citation type="submission" date="2019-07" db="EMBL/GenBank/DDBJ databases">
        <title>Genomes of Cafeteria roenbergensis.</title>
        <authorList>
            <person name="Fischer M.G."/>
            <person name="Hackl T."/>
            <person name="Roman M."/>
        </authorList>
    </citation>
    <scope>NUCLEOTIDE SEQUENCE [LARGE SCALE GENOMIC DNA]</scope>
    <source>
        <strain evidence="4 9">BVI</strain>
        <strain evidence="6 11">Cflag</strain>
        <strain evidence="7 8">E4-10P</strain>
        <strain evidence="5 10">RCC970-E3</strain>
    </source>
</reference>
<evidence type="ECO:0000313" key="8">
    <source>
        <dbReference type="Proteomes" id="UP000322899"/>
    </source>
</evidence>
<dbReference type="Proteomes" id="UP000322899">
    <property type="component" value="Unassembled WGS sequence"/>
</dbReference>
<evidence type="ECO:0000313" key="4">
    <source>
        <dbReference type="EMBL" id="KAA0147508.1"/>
    </source>
</evidence>
<feature type="region of interest" description="Disordered" evidence="1">
    <location>
        <begin position="127"/>
        <end position="180"/>
    </location>
</feature>
<dbReference type="EMBL" id="VLTO01000006">
    <property type="protein sequence ID" value="KAA0176906.1"/>
    <property type="molecule type" value="Genomic_DNA"/>
</dbReference>
<dbReference type="Proteomes" id="UP000324907">
    <property type="component" value="Unassembled WGS sequence"/>
</dbReference>
<evidence type="ECO:0000313" key="6">
    <source>
        <dbReference type="EMBL" id="KAA0167747.1"/>
    </source>
</evidence>
<dbReference type="Proteomes" id="UP000325113">
    <property type="component" value="Unassembled WGS sequence"/>
</dbReference>
<evidence type="ECO:0000313" key="10">
    <source>
        <dbReference type="Proteomes" id="UP000324907"/>
    </source>
</evidence>
<keyword evidence="2" id="KW-1133">Transmembrane helix</keyword>
<dbReference type="EMBL" id="VLTL01000082">
    <property type="protein sequence ID" value="KAA0162352.1"/>
    <property type="molecule type" value="Genomic_DNA"/>
</dbReference>
<feature type="region of interest" description="Disordered" evidence="1">
    <location>
        <begin position="77"/>
        <end position="107"/>
    </location>
</feature>
<comment type="caution">
    <text evidence="7">The sequence shown here is derived from an EMBL/GenBank/DDBJ whole genome shotgun (WGS) entry which is preliminary data.</text>
</comment>
<feature type="chain" id="PRO_5036136899" evidence="3">
    <location>
        <begin position="21"/>
        <end position="334"/>
    </location>
</feature>
<feature type="transmembrane region" description="Helical" evidence="2">
    <location>
        <begin position="255"/>
        <end position="271"/>
    </location>
</feature>
<dbReference type="AlphaFoldDB" id="A0A5A8EGB6"/>
<keyword evidence="3" id="KW-0732">Signal</keyword>
<feature type="compositionally biased region" description="Low complexity" evidence="1">
    <location>
        <begin position="143"/>
        <end position="155"/>
    </location>
</feature>
<evidence type="ECO:0000256" key="1">
    <source>
        <dbReference type="SAM" id="MobiDB-lite"/>
    </source>
</evidence>
<dbReference type="EMBL" id="VLTM01000004">
    <property type="protein sequence ID" value="KAA0167747.1"/>
    <property type="molecule type" value="Genomic_DNA"/>
</dbReference>
<proteinExistence type="predicted"/>
<evidence type="ECO:0000256" key="3">
    <source>
        <dbReference type="SAM" id="SignalP"/>
    </source>
</evidence>
<evidence type="ECO:0000256" key="2">
    <source>
        <dbReference type="SAM" id="Phobius"/>
    </source>
</evidence>